<dbReference type="PANTHER" id="PTHR40866:SF1">
    <property type="entry name" value="BED-TYPE DOMAIN-CONTAINING PROTEIN"/>
    <property type="match status" value="1"/>
</dbReference>
<sequence length="437" mass="49260">MPVSEVEDDLTRAMSKLWSVTTKAVKKCMEGIPIRVGRKLEKELGALFGLMFDGWSHAGVHYVGRYAVYEADGEVRVPLLGLSPLMDGVQTADAHIQMFNNILDVYKQDRGYVDGDQDGVPLVSCASHLFNLAVGKYIAPHEAWLTEVHDLMVELRKENNLAELKKHTELLPVKRNVTRWSSTFAMVERYVRIRQDIKKVDAVEELIPTDGKHRKLLALLEHLKKFESVCKRLQRDETNMADVRLLFDSLVAEYPVMGEHLKSAAKIVHTPAFEAGVVKVINGSALSTAETTVLKRFAVKNITGKKRKEREEDYASMLLQRKKKKTSSSTARKSKRLAQIGRLADSRIQQRPQQRPPQRPQQLPQQVRQVTMAELVGEWTVSSTVIATVADDTSSASDGSEFVGEDLFTMDIIYAKKMDARGSAYYLVSWVGFERLT</sequence>
<feature type="region of interest" description="Disordered" evidence="1">
    <location>
        <begin position="313"/>
        <end position="365"/>
    </location>
</feature>
<reference evidence="3" key="1">
    <citation type="submission" date="2011-12" db="EMBL/GenBank/DDBJ databases">
        <authorList>
            <consortium name="The Broad Institute Genome Sequencing Platform"/>
            <person name="Russ C."/>
            <person name="Tyler B."/>
            <person name="Panabieres F."/>
            <person name="Shan W."/>
            <person name="Tripathy S."/>
            <person name="Grunwald N."/>
            <person name="Machado M."/>
            <person name="Young S.K."/>
            <person name="Zeng Q."/>
            <person name="Gargeya S."/>
            <person name="Fitzgerald M."/>
            <person name="Haas B."/>
            <person name="Abouelleil A."/>
            <person name="Alvarado L."/>
            <person name="Arachchi H.M."/>
            <person name="Berlin A."/>
            <person name="Chapman S.B."/>
            <person name="Gearin G."/>
            <person name="Goldberg J."/>
            <person name="Griggs A."/>
            <person name="Gujja S."/>
            <person name="Hansen M."/>
            <person name="Heiman D."/>
            <person name="Howarth C."/>
            <person name="Larimer J."/>
            <person name="Lui A."/>
            <person name="MacDonald P.J.P."/>
            <person name="McCowen C."/>
            <person name="Montmayeur A."/>
            <person name="Murphy C."/>
            <person name="Neiman D."/>
            <person name="Pearson M."/>
            <person name="Priest M."/>
            <person name="Roberts A."/>
            <person name="Saif S."/>
            <person name="Shea T."/>
            <person name="Sisk P."/>
            <person name="Stolte C."/>
            <person name="Sykes S."/>
            <person name="Wortman J."/>
            <person name="Nusbaum C."/>
            <person name="Birren B."/>
        </authorList>
    </citation>
    <scope>NUCLEOTIDE SEQUENCE [LARGE SCALE GENOMIC DNA]</scope>
    <source>
        <strain evidence="3">INRA-310</strain>
    </source>
</reference>
<reference evidence="2 3" key="2">
    <citation type="submission" date="2013-11" db="EMBL/GenBank/DDBJ databases">
        <title>The Genome Sequence of Phytophthora parasitica INRA-310.</title>
        <authorList>
            <consortium name="The Broad Institute Genomics Platform"/>
            <person name="Russ C."/>
            <person name="Tyler B."/>
            <person name="Panabieres F."/>
            <person name="Shan W."/>
            <person name="Tripathy S."/>
            <person name="Grunwald N."/>
            <person name="Machado M."/>
            <person name="Johnson C.S."/>
            <person name="Arredondo F."/>
            <person name="Hong C."/>
            <person name="Coffey M."/>
            <person name="Young S.K."/>
            <person name="Zeng Q."/>
            <person name="Gargeya S."/>
            <person name="Fitzgerald M."/>
            <person name="Abouelleil A."/>
            <person name="Alvarado L."/>
            <person name="Chapman S.B."/>
            <person name="Gainer-Dewar J."/>
            <person name="Goldberg J."/>
            <person name="Griggs A."/>
            <person name="Gujja S."/>
            <person name="Hansen M."/>
            <person name="Howarth C."/>
            <person name="Imamovic A."/>
            <person name="Ireland A."/>
            <person name="Larimer J."/>
            <person name="McCowan C."/>
            <person name="Murphy C."/>
            <person name="Pearson M."/>
            <person name="Poon T.W."/>
            <person name="Priest M."/>
            <person name="Roberts A."/>
            <person name="Saif S."/>
            <person name="Shea T."/>
            <person name="Sykes S."/>
            <person name="Wortman J."/>
            <person name="Nusbaum C."/>
            <person name="Birren B."/>
        </authorList>
    </citation>
    <scope>NUCLEOTIDE SEQUENCE [LARGE SCALE GENOMIC DNA]</scope>
    <source>
        <strain evidence="2 3">INRA-310</strain>
    </source>
</reference>
<dbReference type="OrthoDB" id="122841at2759"/>
<dbReference type="EMBL" id="KI669580">
    <property type="protein sequence ID" value="ETN10955.1"/>
    <property type="molecule type" value="Genomic_DNA"/>
</dbReference>
<dbReference type="AlphaFoldDB" id="W2QF97"/>
<evidence type="ECO:0000256" key="1">
    <source>
        <dbReference type="SAM" id="MobiDB-lite"/>
    </source>
</evidence>
<dbReference type="Proteomes" id="UP000018817">
    <property type="component" value="Unassembled WGS sequence"/>
</dbReference>
<protein>
    <recommendedName>
        <fullName evidence="4">Chromo domain-containing protein</fullName>
    </recommendedName>
</protein>
<dbReference type="SUPFAM" id="SSF53098">
    <property type="entry name" value="Ribonuclease H-like"/>
    <property type="match status" value="1"/>
</dbReference>
<proteinExistence type="predicted"/>
<feature type="compositionally biased region" description="Basic residues" evidence="1">
    <location>
        <begin position="320"/>
        <end position="336"/>
    </location>
</feature>
<evidence type="ECO:0000313" key="3">
    <source>
        <dbReference type="Proteomes" id="UP000018817"/>
    </source>
</evidence>
<dbReference type="OMA" id="IAPHEAW"/>
<dbReference type="VEuPathDB" id="FungiDB:PPTG_09982"/>
<evidence type="ECO:0008006" key="4">
    <source>
        <dbReference type="Google" id="ProtNLM"/>
    </source>
</evidence>
<dbReference type="RefSeq" id="XP_008903473.1">
    <property type="nucleotide sequence ID" value="XM_008905225.1"/>
</dbReference>
<gene>
    <name evidence="2" type="ORF">PPTG_09982</name>
</gene>
<accession>W2QF97</accession>
<organism evidence="2 3">
    <name type="scientific">Phytophthora nicotianae (strain INRA-310)</name>
    <name type="common">Phytophthora parasitica</name>
    <dbReference type="NCBI Taxonomy" id="761204"/>
    <lineage>
        <taxon>Eukaryota</taxon>
        <taxon>Sar</taxon>
        <taxon>Stramenopiles</taxon>
        <taxon>Oomycota</taxon>
        <taxon>Peronosporomycetes</taxon>
        <taxon>Peronosporales</taxon>
        <taxon>Peronosporaceae</taxon>
        <taxon>Phytophthora</taxon>
    </lineage>
</organism>
<name>W2QF97_PHYN3</name>
<dbReference type="GeneID" id="20179645"/>
<dbReference type="InterPro" id="IPR012337">
    <property type="entry name" value="RNaseH-like_sf"/>
</dbReference>
<evidence type="ECO:0000313" key="2">
    <source>
        <dbReference type="EMBL" id="ETN10955.1"/>
    </source>
</evidence>
<dbReference type="PANTHER" id="PTHR40866">
    <property type="entry name" value="BED-TYPE DOMAIN-CONTAINING PROTEIN"/>
    <property type="match status" value="1"/>
</dbReference>